<evidence type="ECO:0000259" key="7">
    <source>
        <dbReference type="PROSITE" id="PS50110"/>
    </source>
</evidence>
<dbReference type="STRING" id="1514971.AUR64_11380"/>
<evidence type="ECO:0000256" key="5">
    <source>
        <dbReference type="ARBA" id="ARBA00023163"/>
    </source>
</evidence>
<feature type="domain" description="Response regulatory" evidence="7">
    <location>
        <begin position="4"/>
        <end position="112"/>
    </location>
</feature>
<dbReference type="GO" id="GO:0005829">
    <property type="term" value="C:cytosol"/>
    <property type="evidence" value="ECO:0007669"/>
    <property type="project" value="TreeGrafter"/>
</dbReference>
<dbReference type="PROSITE" id="PS50110">
    <property type="entry name" value="RESPONSE_REGULATORY"/>
    <property type="match status" value="1"/>
</dbReference>
<dbReference type="GO" id="GO:0000976">
    <property type="term" value="F:transcription cis-regulatory region binding"/>
    <property type="evidence" value="ECO:0007669"/>
    <property type="project" value="TreeGrafter"/>
</dbReference>
<keyword evidence="3" id="KW-0805">Transcription regulation</keyword>
<dbReference type="InterPro" id="IPR039420">
    <property type="entry name" value="WalR-like"/>
</dbReference>
<dbReference type="Pfam" id="PF00072">
    <property type="entry name" value="Response_reg"/>
    <property type="match status" value="1"/>
</dbReference>
<keyword evidence="4" id="KW-0238">DNA-binding</keyword>
<keyword evidence="9" id="KW-1185">Reference proteome</keyword>
<reference evidence="8 9" key="1">
    <citation type="submission" date="2015-12" db="EMBL/GenBank/DDBJ databases">
        <title>Haloprofundus marisrubri gen. nov., sp. nov., an extremely halophilic archaeon isolated from the Discovery deep brine-seawater interface in the Red Sea.</title>
        <authorList>
            <person name="Zhang G."/>
            <person name="Stingl U."/>
            <person name="Rashid M."/>
        </authorList>
    </citation>
    <scope>NUCLEOTIDE SEQUENCE [LARGE SCALE GENOMIC DNA]</scope>
    <source>
        <strain evidence="8 9">SB9</strain>
    </source>
</reference>
<proteinExistence type="predicted"/>
<accession>A0A0W1RAV0</accession>
<evidence type="ECO:0000256" key="3">
    <source>
        <dbReference type="ARBA" id="ARBA00023015"/>
    </source>
</evidence>
<comment type="caution">
    <text evidence="8">The sequence shown here is derived from an EMBL/GenBank/DDBJ whole genome shotgun (WGS) entry which is preliminary data.</text>
</comment>
<keyword evidence="1 6" id="KW-0597">Phosphoprotein</keyword>
<organism evidence="8 9">
    <name type="scientific">Haloprofundus marisrubri</name>
    <dbReference type="NCBI Taxonomy" id="1514971"/>
    <lineage>
        <taxon>Archaea</taxon>
        <taxon>Methanobacteriati</taxon>
        <taxon>Methanobacteriota</taxon>
        <taxon>Stenosarchaea group</taxon>
        <taxon>Halobacteria</taxon>
        <taxon>Halobacteriales</taxon>
        <taxon>Haloferacaceae</taxon>
        <taxon>Haloprofundus</taxon>
    </lineage>
</organism>
<dbReference type="AlphaFoldDB" id="A0A0W1RAV0"/>
<dbReference type="InterPro" id="IPR013971">
    <property type="entry name" value="HalX_domain"/>
</dbReference>
<feature type="modified residue" description="4-aspartylphosphate" evidence="6">
    <location>
        <position position="50"/>
    </location>
</feature>
<dbReference type="SUPFAM" id="SSF52172">
    <property type="entry name" value="CheY-like"/>
    <property type="match status" value="1"/>
</dbReference>
<protein>
    <recommendedName>
        <fullName evidence="7">Response regulatory domain-containing protein</fullName>
    </recommendedName>
</protein>
<dbReference type="OrthoDB" id="86314at2157"/>
<dbReference type="InterPro" id="IPR001789">
    <property type="entry name" value="Sig_transdc_resp-reg_receiver"/>
</dbReference>
<dbReference type="SMART" id="SM00448">
    <property type="entry name" value="REC"/>
    <property type="match status" value="1"/>
</dbReference>
<evidence type="ECO:0000256" key="1">
    <source>
        <dbReference type="ARBA" id="ARBA00022553"/>
    </source>
</evidence>
<name>A0A0W1RAV0_9EURY</name>
<dbReference type="GO" id="GO:0032993">
    <property type="term" value="C:protein-DNA complex"/>
    <property type="evidence" value="ECO:0007669"/>
    <property type="project" value="TreeGrafter"/>
</dbReference>
<keyword evidence="2" id="KW-0902">Two-component regulatory system</keyword>
<dbReference type="RefSeq" id="WP_058581535.1">
    <property type="nucleotide sequence ID" value="NZ_LOPU01000018.1"/>
</dbReference>
<evidence type="ECO:0000256" key="6">
    <source>
        <dbReference type="PROSITE-ProRule" id="PRU00169"/>
    </source>
</evidence>
<dbReference type="GO" id="GO:0000156">
    <property type="term" value="F:phosphorelay response regulator activity"/>
    <property type="evidence" value="ECO:0007669"/>
    <property type="project" value="TreeGrafter"/>
</dbReference>
<sequence length="185" mass="20436">MDHTVLVVDDDPDIARGHAARLRDRYRVLTATSGAEALDLADEADAVLLDRRMPGMSGDEVLTALYERNNPPQVAMVTAVDPTTDVAEMPFDEYLIKPVRRDDLFAAVESLLARATYDSQLQEFFAVASKVALLETEHSVHQLESDSNYKLLKRRLTTLRKQTTDQLDELGSESYAVAIGPGDAS</sequence>
<dbReference type="Gene3D" id="3.40.50.2300">
    <property type="match status" value="1"/>
</dbReference>
<evidence type="ECO:0000256" key="2">
    <source>
        <dbReference type="ARBA" id="ARBA00023012"/>
    </source>
</evidence>
<evidence type="ECO:0000256" key="4">
    <source>
        <dbReference type="ARBA" id="ARBA00023125"/>
    </source>
</evidence>
<gene>
    <name evidence="8" type="ORF">AUR64_11380</name>
</gene>
<dbReference type="Pfam" id="PF08663">
    <property type="entry name" value="HalX"/>
    <property type="match status" value="1"/>
</dbReference>
<dbReference type="CDD" id="cd00156">
    <property type="entry name" value="REC"/>
    <property type="match status" value="1"/>
</dbReference>
<keyword evidence="5" id="KW-0804">Transcription</keyword>
<dbReference type="InterPro" id="IPR011006">
    <property type="entry name" value="CheY-like_superfamily"/>
</dbReference>
<dbReference type="PANTHER" id="PTHR48111">
    <property type="entry name" value="REGULATOR OF RPOS"/>
    <property type="match status" value="1"/>
</dbReference>
<dbReference type="Proteomes" id="UP000054387">
    <property type="component" value="Unassembled WGS sequence"/>
</dbReference>
<evidence type="ECO:0000313" key="8">
    <source>
        <dbReference type="EMBL" id="KTG10181.1"/>
    </source>
</evidence>
<dbReference type="EMBL" id="LOPU01000018">
    <property type="protein sequence ID" value="KTG10181.1"/>
    <property type="molecule type" value="Genomic_DNA"/>
</dbReference>
<evidence type="ECO:0000313" key="9">
    <source>
        <dbReference type="Proteomes" id="UP000054387"/>
    </source>
</evidence>
<dbReference type="PANTHER" id="PTHR48111:SF1">
    <property type="entry name" value="TWO-COMPONENT RESPONSE REGULATOR ORR33"/>
    <property type="match status" value="1"/>
</dbReference>
<dbReference type="GO" id="GO:0006355">
    <property type="term" value="P:regulation of DNA-templated transcription"/>
    <property type="evidence" value="ECO:0007669"/>
    <property type="project" value="TreeGrafter"/>
</dbReference>